<dbReference type="AlphaFoldDB" id="A0A2B7ZQD3"/>
<dbReference type="InterPro" id="IPR053137">
    <property type="entry name" value="NLR-like"/>
</dbReference>
<comment type="caution">
    <text evidence="2">The sequence shown here is derived from an EMBL/GenBank/DDBJ whole genome shotgun (WGS) entry which is preliminary data.</text>
</comment>
<dbReference type="STRING" id="73230.A0A2B7ZQD3"/>
<dbReference type="InterPro" id="IPR011990">
    <property type="entry name" value="TPR-like_helical_dom_sf"/>
</dbReference>
<dbReference type="Proteomes" id="UP000226031">
    <property type="component" value="Unassembled WGS sequence"/>
</dbReference>
<accession>A0A2B7ZQD3</accession>
<proteinExistence type="predicted"/>
<dbReference type="Pfam" id="PF13374">
    <property type="entry name" value="TPR_10"/>
    <property type="match status" value="1"/>
</dbReference>
<dbReference type="PANTHER" id="PTHR46082:SF6">
    <property type="entry name" value="AAA+ ATPASE DOMAIN-CONTAINING PROTEIN-RELATED"/>
    <property type="match status" value="1"/>
</dbReference>
<feature type="region of interest" description="Disordered" evidence="1">
    <location>
        <begin position="58"/>
        <end position="85"/>
    </location>
</feature>
<gene>
    <name evidence="2" type="ORF">GX50_01918</name>
</gene>
<name>A0A2B7ZQD3_9EURO</name>
<dbReference type="PANTHER" id="PTHR46082">
    <property type="entry name" value="ATP/GTP-BINDING PROTEIN-RELATED"/>
    <property type="match status" value="1"/>
</dbReference>
<dbReference type="SUPFAM" id="SSF48452">
    <property type="entry name" value="TPR-like"/>
    <property type="match status" value="1"/>
</dbReference>
<dbReference type="EMBL" id="PDND01000025">
    <property type="protein sequence ID" value="PGH35222.1"/>
    <property type="molecule type" value="Genomic_DNA"/>
</dbReference>
<evidence type="ECO:0000256" key="1">
    <source>
        <dbReference type="SAM" id="MobiDB-lite"/>
    </source>
</evidence>
<dbReference type="Gene3D" id="1.25.40.10">
    <property type="entry name" value="Tetratricopeptide repeat domain"/>
    <property type="match status" value="1"/>
</dbReference>
<evidence type="ECO:0000313" key="2">
    <source>
        <dbReference type="EMBL" id="PGH35222.1"/>
    </source>
</evidence>
<dbReference type="VEuPathDB" id="FungiDB:EMCG_06997"/>
<sequence length="348" mass="39060">MNVVDFYSNPTDSSTASSADGLMVLGKLFNKKKEPARAVGVSVAQPYVLVPSQMQDMKPISLGPIPQPHERPRPPTPQTGNGKRIINPQSCTMHDKYDVSLFDITLVHPIQSTFITFDVAPTPPTTEPARTEFIKNHFIQQINWYPWTCDVMSKDVTNTTFKDAGVEMNMQSRYVEAEAIITPLYRDAQRRLGYMHPTTIYHMNNLGVALGGQGKFREAEAILNDTVGMKFSEMGPAHSSTLGSMMNIVLAYKGLGKWQRANEVLSQMINIRAESGGIADPDFLDWNDCLGVVLAIEQKYDEAEQVLLRCYDARQKLGRDPYIFCTQYTLEWVQKHKASPPAYEKKSS</sequence>
<reference evidence="2 3" key="1">
    <citation type="submission" date="2017-10" db="EMBL/GenBank/DDBJ databases">
        <title>Comparative genomics in systemic dimorphic fungi from Ajellomycetaceae.</title>
        <authorList>
            <person name="Munoz J.F."/>
            <person name="Mcewen J.G."/>
            <person name="Clay O.K."/>
            <person name="Cuomo C.A."/>
        </authorList>
    </citation>
    <scope>NUCLEOTIDE SEQUENCE [LARGE SCALE GENOMIC DNA]</scope>
    <source>
        <strain evidence="2 3">UAMH4076</strain>
    </source>
</reference>
<protein>
    <submittedName>
        <fullName evidence="2">Uncharacterized protein</fullName>
    </submittedName>
</protein>
<keyword evidence="3" id="KW-1185">Reference proteome</keyword>
<evidence type="ECO:0000313" key="3">
    <source>
        <dbReference type="Proteomes" id="UP000226031"/>
    </source>
</evidence>
<organism evidence="2 3">
    <name type="scientific">[Emmonsia] crescens</name>
    <dbReference type="NCBI Taxonomy" id="73230"/>
    <lineage>
        <taxon>Eukaryota</taxon>
        <taxon>Fungi</taxon>
        <taxon>Dikarya</taxon>
        <taxon>Ascomycota</taxon>
        <taxon>Pezizomycotina</taxon>
        <taxon>Eurotiomycetes</taxon>
        <taxon>Eurotiomycetidae</taxon>
        <taxon>Onygenales</taxon>
        <taxon>Ajellomycetaceae</taxon>
        <taxon>Emergomyces</taxon>
    </lineage>
</organism>